<evidence type="ECO:0000256" key="6">
    <source>
        <dbReference type="ARBA" id="ARBA00022824"/>
    </source>
</evidence>
<evidence type="ECO:0000256" key="2">
    <source>
        <dbReference type="ARBA" id="ARBA00004922"/>
    </source>
</evidence>
<evidence type="ECO:0000256" key="7">
    <source>
        <dbReference type="ARBA" id="ARBA00022989"/>
    </source>
</evidence>
<dbReference type="SUPFAM" id="SSF53756">
    <property type="entry name" value="UDP-Glycosyltransferase/glycogen phosphorylase"/>
    <property type="match status" value="1"/>
</dbReference>
<feature type="transmembrane region" description="Helical" evidence="9">
    <location>
        <begin position="98"/>
        <end position="116"/>
    </location>
</feature>
<keyword evidence="4" id="KW-0808">Transferase</keyword>
<proteinExistence type="predicted"/>
<dbReference type="InterPro" id="IPR026051">
    <property type="entry name" value="ALG1-like"/>
</dbReference>
<dbReference type="GO" id="GO:0000030">
    <property type="term" value="F:mannosyltransferase activity"/>
    <property type="evidence" value="ECO:0007669"/>
    <property type="project" value="InterPro"/>
</dbReference>
<name>A0A4S2MGB7_OPIFE</name>
<comment type="subcellular location">
    <subcellularLocation>
        <location evidence="1">Endoplasmic reticulum membrane</location>
        <topology evidence="1">Single-pass membrane protein</topology>
    </subcellularLocation>
</comment>
<protein>
    <recommendedName>
        <fullName evidence="12">Glycosyltransferase subfamily 4-like N-terminal domain-containing protein</fullName>
    </recommendedName>
</protein>
<gene>
    <name evidence="10" type="ORF">CRM22_000216</name>
</gene>
<comment type="caution">
    <text evidence="10">The sequence shown here is derived from an EMBL/GenBank/DDBJ whole genome shotgun (WGS) entry which is preliminary data.</text>
</comment>
<dbReference type="PANTHER" id="PTHR13036">
    <property type="entry name" value="BETA1,4 MANNOSYLTRANSFERASE"/>
    <property type="match status" value="1"/>
</dbReference>
<dbReference type="GO" id="GO:0005789">
    <property type="term" value="C:endoplasmic reticulum membrane"/>
    <property type="evidence" value="ECO:0007669"/>
    <property type="project" value="UniProtKB-SubCell"/>
</dbReference>
<keyword evidence="7 9" id="KW-1133">Transmembrane helix</keyword>
<keyword evidence="3" id="KW-0328">Glycosyltransferase</keyword>
<dbReference type="STRING" id="147828.A0A4S2MGB7"/>
<dbReference type="EMBL" id="SJOL01000387">
    <property type="protein sequence ID" value="TGZ75713.1"/>
    <property type="molecule type" value="Genomic_DNA"/>
</dbReference>
<reference evidence="10 11" key="1">
    <citation type="journal article" date="2019" name="BMC Genomics">
        <title>New insights from Opisthorchis felineus genome: update on genomics of the epidemiologically important liver flukes.</title>
        <authorList>
            <person name="Ershov N.I."/>
            <person name="Mordvinov V.A."/>
            <person name="Prokhortchouk E.B."/>
            <person name="Pakharukova M.Y."/>
            <person name="Gunbin K.V."/>
            <person name="Ustyantsev K."/>
            <person name="Genaev M.A."/>
            <person name="Blinov A.G."/>
            <person name="Mazur A."/>
            <person name="Boulygina E."/>
            <person name="Tsygankova S."/>
            <person name="Khrameeva E."/>
            <person name="Chekanov N."/>
            <person name="Fan G."/>
            <person name="Xiao A."/>
            <person name="Zhang H."/>
            <person name="Xu X."/>
            <person name="Yang H."/>
            <person name="Solovyev V."/>
            <person name="Lee S.M."/>
            <person name="Liu X."/>
            <person name="Afonnikov D.A."/>
            <person name="Skryabin K.G."/>
        </authorList>
    </citation>
    <scope>NUCLEOTIDE SEQUENCE [LARGE SCALE GENOMIC DNA]</scope>
    <source>
        <strain evidence="10">AK-0245</strain>
        <tissue evidence="10">Whole organism</tissue>
    </source>
</reference>
<dbReference type="AlphaFoldDB" id="A0A4S2MGB7"/>
<organism evidence="10 11">
    <name type="scientific">Opisthorchis felineus</name>
    <dbReference type="NCBI Taxonomy" id="147828"/>
    <lineage>
        <taxon>Eukaryota</taxon>
        <taxon>Metazoa</taxon>
        <taxon>Spiralia</taxon>
        <taxon>Lophotrochozoa</taxon>
        <taxon>Platyhelminthes</taxon>
        <taxon>Trematoda</taxon>
        <taxon>Digenea</taxon>
        <taxon>Opisthorchiida</taxon>
        <taxon>Opisthorchiata</taxon>
        <taxon>Opisthorchiidae</taxon>
        <taxon>Opisthorchis</taxon>
    </lineage>
</organism>
<keyword evidence="6" id="KW-0256">Endoplasmic reticulum</keyword>
<dbReference type="OrthoDB" id="614844at2759"/>
<comment type="pathway">
    <text evidence="2">Protein modification; protein glycosylation.</text>
</comment>
<sequence length="457" mass="51196">MTEKRTVHVFVLGDLTRSPRIAAHACYLADEGWSVTISGFLPSGDLSTAKRPLRVLPIPPCPDFRSFLYPPMLALILKFLVTSVILLWHLLRHCRSKVLLLQNPPAVPTFLLLWLFCRLSGKKLVVDWHNYGYTLLELSTGRKSVSSRLYQWLELDFAGHFLKAGDAVTSHFAHLCVSRALQKHLKANGILASVVYDRPPDEFKPTSADSAHRLLSRLSSEYPQLGDPEGSLRRTRLTEITALPATRGGSTPQWRPDRPAFVVSSCSWTPDDDFSLVVDALDCYDKSAALPHSFLPNILFAVTGRGPLRDHFAQLIESKQWSHVEVIMPWLEWADYPVLLGCADLGISVHRSSSNLDLPMKVVDLFGVGVPVLALAYPALVELMPEDRFGGMFTNSSDLAEQLIDLLHTRPKSATVGSQRLLTYRNNLKEVMITTPRGHAYWRDVALPIFENMIKPE</sequence>
<keyword evidence="11" id="KW-1185">Reference proteome</keyword>
<accession>A0A4S2MGB7</accession>
<dbReference type="Gene3D" id="3.40.50.2000">
    <property type="entry name" value="Glycogen Phosphorylase B"/>
    <property type="match status" value="1"/>
</dbReference>
<evidence type="ECO:0000256" key="5">
    <source>
        <dbReference type="ARBA" id="ARBA00022692"/>
    </source>
</evidence>
<dbReference type="Proteomes" id="UP000308267">
    <property type="component" value="Unassembled WGS sequence"/>
</dbReference>
<evidence type="ECO:0000256" key="8">
    <source>
        <dbReference type="ARBA" id="ARBA00023136"/>
    </source>
</evidence>
<dbReference type="PANTHER" id="PTHR13036:SF0">
    <property type="entry name" value="CHITOBIOSYLDIPHOSPHODOLICHOL BETA-MANNOSYLTRANSFERASE"/>
    <property type="match status" value="1"/>
</dbReference>
<keyword evidence="8 9" id="KW-0472">Membrane</keyword>
<evidence type="ECO:0008006" key="12">
    <source>
        <dbReference type="Google" id="ProtNLM"/>
    </source>
</evidence>
<evidence type="ECO:0000313" key="10">
    <source>
        <dbReference type="EMBL" id="TGZ75713.1"/>
    </source>
</evidence>
<feature type="transmembrane region" description="Helical" evidence="9">
    <location>
        <begin position="72"/>
        <end position="91"/>
    </location>
</feature>
<evidence type="ECO:0000313" key="11">
    <source>
        <dbReference type="Proteomes" id="UP000308267"/>
    </source>
</evidence>
<evidence type="ECO:0000256" key="4">
    <source>
        <dbReference type="ARBA" id="ARBA00022679"/>
    </source>
</evidence>
<evidence type="ECO:0000256" key="3">
    <source>
        <dbReference type="ARBA" id="ARBA00022676"/>
    </source>
</evidence>
<keyword evidence="5 9" id="KW-0812">Transmembrane</keyword>
<evidence type="ECO:0000256" key="9">
    <source>
        <dbReference type="SAM" id="Phobius"/>
    </source>
</evidence>
<evidence type="ECO:0000256" key="1">
    <source>
        <dbReference type="ARBA" id="ARBA00004389"/>
    </source>
</evidence>